<feature type="transmembrane region" description="Helical" evidence="8">
    <location>
        <begin position="204"/>
        <end position="221"/>
    </location>
</feature>
<accession>A0A286U700</accession>
<protein>
    <submittedName>
        <fullName evidence="11">Endoplasmic reticulum vesicle 25</fullName>
    </submittedName>
</protein>
<keyword evidence="12" id="KW-1185">Reference proteome</keyword>
<proteinExistence type="inferred from homology"/>
<name>A0A286U700_9AGAM</name>
<comment type="subcellular location">
    <subcellularLocation>
        <location evidence="1 7">Membrane</location>
        <topology evidence="1 7">Single-pass type I membrane protein</topology>
    </subcellularLocation>
</comment>
<keyword evidence="3 7" id="KW-0812">Transmembrane</keyword>
<evidence type="ECO:0000256" key="3">
    <source>
        <dbReference type="ARBA" id="ARBA00022692"/>
    </source>
</evidence>
<dbReference type="SMART" id="SM01190">
    <property type="entry name" value="EMP24_GP25L"/>
    <property type="match status" value="1"/>
</dbReference>
<evidence type="ECO:0000256" key="1">
    <source>
        <dbReference type="ARBA" id="ARBA00004479"/>
    </source>
</evidence>
<dbReference type="PANTHER" id="PTHR22811">
    <property type="entry name" value="TRANSMEMBRANE EMP24 DOMAIN-CONTAINING PROTEIN"/>
    <property type="match status" value="1"/>
</dbReference>
<feature type="signal peptide" evidence="9">
    <location>
        <begin position="1"/>
        <end position="37"/>
    </location>
</feature>
<dbReference type="GO" id="GO:0016020">
    <property type="term" value="C:membrane"/>
    <property type="evidence" value="ECO:0007669"/>
    <property type="project" value="UniProtKB-SubCell"/>
</dbReference>
<feature type="domain" description="GOLD" evidence="10">
    <location>
        <begin position="50"/>
        <end position="143"/>
    </location>
</feature>
<evidence type="ECO:0000313" key="12">
    <source>
        <dbReference type="Proteomes" id="UP000217199"/>
    </source>
</evidence>
<reference evidence="11 12" key="1">
    <citation type="journal article" date="2017" name="Mol. Ecol.">
        <title>Comparative and population genomic landscape of Phellinus noxius: A hypervariable fungus causing root rot in trees.</title>
        <authorList>
            <person name="Chung C.L."/>
            <person name="Lee T.J."/>
            <person name="Akiba M."/>
            <person name="Lee H.H."/>
            <person name="Kuo T.H."/>
            <person name="Liu D."/>
            <person name="Ke H.M."/>
            <person name="Yokoi T."/>
            <person name="Roa M.B."/>
            <person name="Lu M.J."/>
            <person name="Chang Y.Y."/>
            <person name="Ann P.J."/>
            <person name="Tsai J.N."/>
            <person name="Chen C.Y."/>
            <person name="Tzean S.S."/>
            <person name="Ota Y."/>
            <person name="Hattori T."/>
            <person name="Sahashi N."/>
            <person name="Liou R.F."/>
            <person name="Kikuchi T."/>
            <person name="Tsai I.J."/>
        </authorList>
    </citation>
    <scope>NUCLEOTIDE SEQUENCE [LARGE SCALE GENOMIC DNA]</scope>
    <source>
        <strain evidence="11 12">FFPRI411160</strain>
    </source>
</reference>
<keyword evidence="6 8" id="KW-0472">Membrane</keyword>
<dbReference type="OrthoDB" id="759142at2759"/>
<dbReference type="AlphaFoldDB" id="A0A286U700"/>
<dbReference type="EMBL" id="NBII01000010">
    <property type="protein sequence ID" value="PAV15348.1"/>
    <property type="molecule type" value="Genomic_DNA"/>
</dbReference>
<evidence type="ECO:0000259" key="10">
    <source>
        <dbReference type="PROSITE" id="PS50866"/>
    </source>
</evidence>
<evidence type="ECO:0000256" key="2">
    <source>
        <dbReference type="ARBA" id="ARBA00007104"/>
    </source>
</evidence>
<evidence type="ECO:0000256" key="4">
    <source>
        <dbReference type="ARBA" id="ARBA00022729"/>
    </source>
</evidence>
<evidence type="ECO:0000256" key="6">
    <source>
        <dbReference type="ARBA" id="ARBA00023136"/>
    </source>
</evidence>
<comment type="caution">
    <text evidence="11">The sequence shown here is derived from an EMBL/GenBank/DDBJ whole genome shotgun (WGS) entry which is preliminary data.</text>
</comment>
<comment type="similarity">
    <text evidence="2 7">Belongs to the EMP24/GP25L family.</text>
</comment>
<keyword evidence="5 8" id="KW-1133">Transmembrane helix</keyword>
<evidence type="ECO:0000313" key="11">
    <source>
        <dbReference type="EMBL" id="PAV15348.1"/>
    </source>
</evidence>
<evidence type="ECO:0000256" key="5">
    <source>
        <dbReference type="ARBA" id="ARBA00022989"/>
    </source>
</evidence>
<dbReference type="Proteomes" id="UP000217199">
    <property type="component" value="Unassembled WGS sequence"/>
</dbReference>
<dbReference type="PROSITE" id="PS50866">
    <property type="entry name" value="GOLD"/>
    <property type="match status" value="1"/>
</dbReference>
<sequence length="234" mass="26686">MTQRRRASRPSTFMPSLLLLSSLYLLFSTFFVQQAYAIKFALPAYRNPPAKCIWNSVHPNQLVIVTANVAPGEKQRVDIEIVDSSAQKNQYLNKKNINGETRLAVTAHAEGDVGVCFRNYLDRDIGHEDTPSRSRVIDLDVDIGADAVDYNAIAAQESLSGLETEMRKLEGIVKEIVDELNYLKQREERFSSTNESTNQRVQNFGFFTFIALVALGVWQIFHLRSYFKRKYLID</sequence>
<evidence type="ECO:0000256" key="7">
    <source>
        <dbReference type="RuleBase" id="RU003827"/>
    </source>
</evidence>
<gene>
    <name evidence="11" type="ORF">PNOK_0911100</name>
</gene>
<dbReference type="Pfam" id="PF01105">
    <property type="entry name" value="EMP24_GP25L"/>
    <property type="match status" value="1"/>
</dbReference>
<dbReference type="InterPro" id="IPR009038">
    <property type="entry name" value="GOLD_dom"/>
</dbReference>
<feature type="chain" id="PRO_5013770044" evidence="9">
    <location>
        <begin position="38"/>
        <end position="234"/>
    </location>
</feature>
<dbReference type="InterPro" id="IPR015720">
    <property type="entry name" value="Emp24-like"/>
</dbReference>
<keyword evidence="4 9" id="KW-0732">Signal</keyword>
<evidence type="ECO:0000256" key="8">
    <source>
        <dbReference type="SAM" id="Phobius"/>
    </source>
</evidence>
<organism evidence="11 12">
    <name type="scientific">Pyrrhoderma noxium</name>
    <dbReference type="NCBI Taxonomy" id="2282107"/>
    <lineage>
        <taxon>Eukaryota</taxon>
        <taxon>Fungi</taxon>
        <taxon>Dikarya</taxon>
        <taxon>Basidiomycota</taxon>
        <taxon>Agaricomycotina</taxon>
        <taxon>Agaricomycetes</taxon>
        <taxon>Hymenochaetales</taxon>
        <taxon>Hymenochaetaceae</taxon>
        <taxon>Pyrrhoderma</taxon>
    </lineage>
</organism>
<dbReference type="InParanoid" id="A0A286U700"/>
<dbReference type="STRING" id="2282107.A0A286U700"/>
<dbReference type="FunCoup" id="A0A286U700">
    <property type="interactions" value="667"/>
</dbReference>
<evidence type="ECO:0000256" key="9">
    <source>
        <dbReference type="SAM" id="SignalP"/>
    </source>
</evidence>